<name>A0A8T2IXM0_9PIPI</name>
<feature type="signal peptide" evidence="1">
    <location>
        <begin position="1"/>
        <end position="18"/>
    </location>
</feature>
<evidence type="ECO:0000313" key="3">
    <source>
        <dbReference type="Proteomes" id="UP000812440"/>
    </source>
</evidence>
<accession>A0A8T2IXM0</accession>
<dbReference type="Proteomes" id="UP000812440">
    <property type="component" value="Chromosome 4"/>
</dbReference>
<keyword evidence="1" id="KW-0732">Signal</keyword>
<gene>
    <name evidence="2" type="ORF">GDO86_007415</name>
</gene>
<sequence>MFKFYCLGFLSKFLSVAACTIIEVLAVHRKHTCTIIYRSLHRHPKGVKGGSKKAKEPRYTEVLRFGGIVVVLWRQGKAVRTNARGKSVA</sequence>
<evidence type="ECO:0000313" key="2">
    <source>
        <dbReference type="EMBL" id="KAG8436297.1"/>
    </source>
</evidence>
<dbReference type="EMBL" id="JAACNH010000007">
    <property type="protein sequence ID" value="KAG8436297.1"/>
    <property type="molecule type" value="Genomic_DNA"/>
</dbReference>
<reference evidence="2" key="1">
    <citation type="thesis" date="2020" institute="ProQuest LLC" country="789 East Eisenhower Parkway, Ann Arbor, MI, USA">
        <title>Comparative Genomics and Chromosome Evolution.</title>
        <authorList>
            <person name="Mudd A.B."/>
        </authorList>
    </citation>
    <scope>NUCLEOTIDE SEQUENCE</scope>
    <source>
        <strain evidence="2">Female2</strain>
        <tissue evidence="2">Blood</tissue>
    </source>
</reference>
<comment type="caution">
    <text evidence="2">The sequence shown here is derived from an EMBL/GenBank/DDBJ whole genome shotgun (WGS) entry which is preliminary data.</text>
</comment>
<evidence type="ECO:0000256" key="1">
    <source>
        <dbReference type="SAM" id="SignalP"/>
    </source>
</evidence>
<organism evidence="2 3">
    <name type="scientific">Hymenochirus boettgeri</name>
    <name type="common">Congo dwarf clawed frog</name>
    <dbReference type="NCBI Taxonomy" id="247094"/>
    <lineage>
        <taxon>Eukaryota</taxon>
        <taxon>Metazoa</taxon>
        <taxon>Chordata</taxon>
        <taxon>Craniata</taxon>
        <taxon>Vertebrata</taxon>
        <taxon>Euteleostomi</taxon>
        <taxon>Amphibia</taxon>
        <taxon>Batrachia</taxon>
        <taxon>Anura</taxon>
        <taxon>Pipoidea</taxon>
        <taxon>Pipidae</taxon>
        <taxon>Pipinae</taxon>
        <taxon>Hymenochirus</taxon>
    </lineage>
</organism>
<feature type="chain" id="PRO_5035856610" description="Secreted protein" evidence="1">
    <location>
        <begin position="19"/>
        <end position="89"/>
    </location>
</feature>
<protein>
    <recommendedName>
        <fullName evidence="4">Secreted protein</fullName>
    </recommendedName>
</protein>
<proteinExistence type="predicted"/>
<keyword evidence="3" id="KW-1185">Reference proteome</keyword>
<dbReference type="AlphaFoldDB" id="A0A8T2IXM0"/>
<evidence type="ECO:0008006" key="4">
    <source>
        <dbReference type="Google" id="ProtNLM"/>
    </source>
</evidence>